<sequence>MSQEKEIEIKNVLTLSEFVRLRDAFSLTGEDFHWQANTYFDTPRFDLRSNQSALRVRAKKGQYELTLKQPAEEGLLETNQSLTREEAERAISSGILPQGEVTHALSSFLSELTTLTSIGTLETRRASLPYQTGTLFLDHSVYLGTEDYEIELEGNRMKEVENWLEELMKQYGIPRRTTPNKIQRFFTRKQEIED</sequence>
<organism evidence="2 3">
    <name type="scientific">Alteribacillus iranensis</name>
    <dbReference type="NCBI Taxonomy" id="930128"/>
    <lineage>
        <taxon>Bacteria</taxon>
        <taxon>Bacillati</taxon>
        <taxon>Bacillota</taxon>
        <taxon>Bacilli</taxon>
        <taxon>Bacillales</taxon>
        <taxon>Bacillaceae</taxon>
        <taxon>Alteribacillus</taxon>
    </lineage>
</organism>
<evidence type="ECO:0000313" key="3">
    <source>
        <dbReference type="Proteomes" id="UP000199516"/>
    </source>
</evidence>
<dbReference type="CDD" id="cd07762">
    <property type="entry name" value="CYTH-like_Pase_1"/>
    <property type="match status" value="1"/>
</dbReference>
<dbReference type="RefSeq" id="WP_091660621.1">
    <property type="nucleotide sequence ID" value="NZ_FONT01000003.1"/>
</dbReference>
<dbReference type="SMART" id="SM01118">
    <property type="entry name" value="CYTH"/>
    <property type="match status" value="1"/>
</dbReference>
<evidence type="ECO:0000313" key="2">
    <source>
        <dbReference type="EMBL" id="SFE73805.1"/>
    </source>
</evidence>
<dbReference type="AlphaFoldDB" id="A0A1I2D001"/>
<feature type="domain" description="CYTH" evidence="1">
    <location>
        <begin position="4"/>
        <end position="192"/>
    </location>
</feature>
<dbReference type="PANTHER" id="PTHR34948">
    <property type="entry name" value="OS08G0299200 PROTEIN"/>
    <property type="match status" value="1"/>
</dbReference>
<evidence type="ECO:0000259" key="1">
    <source>
        <dbReference type="PROSITE" id="PS51707"/>
    </source>
</evidence>
<dbReference type="STRING" id="930128.SAMN05192532_103309"/>
<dbReference type="InterPro" id="IPR023577">
    <property type="entry name" value="CYTH_domain"/>
</dbReference>
<dbReference type="PIRSF" id="PIRSF012526">
    <property type="entry name" value="CYTH_UCP012526"/>
    <property type="match status" value="1"/>
</dbReference>
<dbReference type="Gene3D" id="2.40.320.10">
    <property type="entry name" value="Hypothetical Protein Pfu-838710-001"/>
    <property type="match status" value="1"/>
</dbReference>
<dbReference type="PROSITE" id="PS51707">
    <property type="entry name" value="CYTH"/>
    <property type="match status" value="1"/>
</dbReference>
<dbReference type="EMBL" id="FONT01000003">
    <property type="protein sequence ID" value="SFE73805.1"/>
    <property type="molecule type" value="Genomic_DNA"/>
</dbReference>
<proteinExistence type="predicted"/>
<dbReference type="Pfam" id="PF01928">
    <property type="entry name" value="CYTH"/>
    <property type="match status" value="1"/>
</dbReference>
<dbReference type="Proteomes" id="UP000199516">
    <property type="component" value="Unassembled WGS sequence"/>
</dbReference>
<gene>
    <name evidence="2" type="ORF">SAMN05192532_103309</name>
</gene>
<dbReference type="PANTHER" id="PTHR34948:SF2">
    <property type="entry name" value="TRIPHOSPHATE TUNNEL METALLOENZYME 3"/>
    <property type="match status" value="1"/>
</dbReference>
<dbReference type="SUPFAM" id="SSF55154">
    <property type="entry name" value="CYTH-like phosphatases"/>
    <property type="match status" value="1"/>
</dbReference>
<name>A0A1I2D001_9BACI</name>
<dbReference type="InterPro" id="IPR009195">
    <property type="entry name" value="Uncharacterised_YjbK"/>
</dbReference>
<protein>
    <submittedName>
        <fullName evidence="2">Uncharacterized protein YjbK</fullName>
    </submittedName>
</protein>
<dbReference type="OrthoDB" id="384378at2"/>
<keyword evidence="3" id="KW-1185">Reference proteome</keyword>
<dbReference type="InterPro" id="IPR033469">
    <property type="entry name" value="CYTH-like_dom_sf"/>
</dbReference>
<accession>A0A1I2D001</accession>
<reference evidence="2 3" key="1">
    <citation type="submission" date="2016-10" db="EMBL/GenBank/DDBJ databases">
        <authorList>
            <person name="de Groot N.N."/>
        </authorList>
    </citation>
    <scope>NUCLEOTIDE SEQUENCE [LARGE SCALE GENOMIC DNA]</scope>
    <source>
        <strain evidence="2 3">DSM 23995</strain>
    </source>
</reference>